<dbReference type="AlphaFoldDB" id="A0A3S5EJT0"/>
<dbReference type="STRING" id="1791.GCA_001049355_03465"/>
<feature type="region of interest" description="Disordered" evidence="1">
    <location>
        <begin position="155"/>
        <end position="190"/>
    </location>
</feature>
<gene>
    <name evidence="2" type="ORF">NCTC10437_04140</name>
</gene>
<dbReference type="KEGG" id="mauu:NCTC10437_04140"/>
<name>A0A3S5EJT0_MYCAU</name>
<keyword evidence="3" id="KW-1185">Reference proteome</keyword>
<reference evidence="2 3" key="1">
    <citation type="submission" date="2018-12" db="EMBL/GenBank/DDBJ databases">
        <authorList>
            <consortium name="Pathogen Informatics"/>
        </authorList>
    </citation>
    <scope>NUCLEOTIDE SEQUENCE [LARGE SCALE GENOMIC DNA]</scope>
    <source>
        <strain evidence="2 3">NCTC10437</strain>
    </source>
</reference>
<feature type="compositionally biased region" description="Basic and acidic residues" evidence="1">
    <location>
        <begin position="159"/>
        <end position="168"/>
    </location>
</feature>
<evidence type="ECO:0000313" key="3">
    <source>
        <dbReference type="Proteomes" id="UP000279306"/>
    </source>
</evidence>
<evidence type="ECO:0000313" key="2">
    <source>
        <dbReference type="EMBL" id="VEG57133.1"/>
    </source>
</evidence>
<accession>A0A3S5EJT0</accession>
<evidence type="ECO:0000256" key="1">
    <source>
        <dbReference type="SAM" id="MobiDB-lite"/>
    </source>
</evidence>
<dbReference type="EMBL" id="LR134356">
    <property type="protein sequence ID" value="VEG57133.1"/>
    <property type="molecule type" value="Genomic_DNA"/>
</dbReference>
<organism evidence="2 3">
    <name type="scientific">Mycolicibacterium aurum</name>
    <name type="common">Mycobacterium aurum</name>
    <dbReference type="NCBI Taxonomy" id="1791"/>
    <lineage>
        <taxon>Bacteria</taxon>
        <taxon>Bacillati</taxon>
        <taxon>Actinomycetota</taxon>
        <taxon>Actinomycetes</taxon>
        <taxon>Mycobacteriales</taxon>
        <taxon>Mycobacteriaceae</taxon>
        <taxon>Mycolicibacterium</taxon>
    </lineage>
</organism>
<proteinExistence type="predicted"/>
<sequence length="216" mass="23456">MKRLSEQWWATRTPNVKARRCTAHSSRTGDRCNKVSLAFQRVCGTHGGRAPAAKRKAKQRLDEHADSLAAALLALATSAESEATRLAAIRDALDRIGITGKTAVEVEHSLKPYEQILASFTSVSGSLADYERANGLPVTPAPEPSAPEILDVEFDEETAETRADRNARGPEGSWRPPGSPEPVYERSGSITGEAALEEAARANRAAGVWTVRRRRE</sequence>
<dbReference type="Proteomes" id="UP000279306">
    <property type="component" value="Chromosome"/>
</dbReference>
<protein>
    <submittedName>
        <fullName evidence="2">Uncharacterized protein</fullName>
    </submittedName>
</protein>